<dbReference type="SUPFAM" id="SSF75304">
    <property type="entry name" value="Amidase signature (AS) enzymes"/>
    <property type="match status" value="1"/>
</dbReference>
<dbReference type="PANTHER" id="PTHR42678">
    <property type="entry name" value="AMIDASE"/>
    <property type="match status" value="1"/>
</dbReference>
<evidence type="ECO:0000313" key="2">
    <source>
        <dbReference type="EMBL" id="KAK3362182.1"/>
    </source>
</evidence>
<dbReference type="EMBL" id="JAULSN010000010">
    <property type="protein sequence ID" value="KAK3362182.1"/>
    <property type="molecule type" value="Genomic_DNA"/>
</dbReference>
<dbReference type="InterPro" id="IPR023631">
    <property type="entry name" value="Amidase_dom"/>
</dbReference>
<gene>
    <name evidence="2" type="ORF">B0T24DRAFT_538142</name>
</gene>
<keyword evidence="3" id="KW-1185">Reference proteome</keyword>
<organism evidence="2 3">
    <name type="scientific">Lasiosphaeria ovina</name>
    <dbReference type="NCBI Taxonomy" id="92902"/>
    <lineage>
        <taxon>Eukaryota</taxon>
        <taxon>Fungi</taxon>
        <taxon>Dikarya</taxon>
        <taxon>Ascomycota</taxon>
        <taxon>Pezizomycotina</taxon>
        <taxon>Sordariomycetes</taxon>
        <taxon>Sordariomycetidae</taxon>
        <taxon>Sordariales</taxon>
        <taxon>Lasiosphaeriaceae</taxon>
        <taxon>Lasiosphaeria</taxon>
    </lineage>
</organism>
<dbReference type="AlphaFoldDB" id="A0AAE0MZ12"/>
<comment type="caution">
    <text evidence="2">The sequence shown here is derived from an EMBL/GenBank/DDBJ whole genome shotgun (WGS) entry which is preliminary data.</text>
</comment>
<evidence type="ECO:0000313" key="3">
    <source>
        <dbReference type="Proteomes" id="UP001287356"/>
    </source>
</evidence>
<dbReference type="Proteomes" id="UP001287356">
    <property type="component" value="Unassembled WGS sequence"/>
</dbReference>
<reference evidence="2" key="1">
    <citation type="journal article" date="2023" name="Mol. Phylogenet. Evol.">
        <title>Genome-scale phylogeny and comparative genomics of the fungal order Sordariales.</title>
        <authorList>
            <person name="Hensen N."/>
            <person name="Bonometti L."/>
            <person name="Westerberg I."/>
            <person name="Brannstrom I.O."/>
            <person name="Guillou S."/>
            <person name="Cros-Aarteil S."/>
            <person name="Calhoun S."/>
            <person name="Haridas S."/>
            <person name="Kuo A."/>
            <person name="Mondo S."/>
            <person name="Pangilinan J."/>
            <person name="Riley R."/>
            <person name="LaButti K."/>
            <person name="Andreopoulos B."/>
            <person name="Lipzen A."/>
            <person name="Chen C."/>
            <person name="Yan M."/>
            <person name="Daum C."/>
            <person name="Ng V."/>
            <person name="Clum A."/>
            <person name="Steindorff A."/>
            <person name="Ohm R.A."/>
            <person name="Martin F."/>
            <person name="Silar P."/>
            <person name="Natvig D.O."/>
            <person name="Lalanne C."/>
            <person name="Gautier V."/>
            <person name="Ament-Velasquez S.L."/>
            <person name="Kruys A."/>
            <person name="Hutchinson M.I."/>
            <person name="Powell A.J."/>
            <person name="Barry K."/>
            <person name="Miller A.N."/>
            <person name="Grigoriev I.V."/>
            <person name="Debuchy R."/>
            <person name="Gladieux P."/>
            <person name="Hiltunen Thoren M."/>
            <person name="Johannesson H."/>
        </authorList>
    </citation>
    <scope>NUCLEOTIDE SEQUENCE</scope>
    <source>
        <strain evidence="2">CBS 958.72</strain>
    </source>
</reference>
<evidence type="ECO:0000259" key="1">
    <source>
        <dbReference type="Pfam" id="PF01425"/>
    </source>
</evidence>
<dbReference type="PANTHER" id="PTHR42678:SF34">
    <property type="entry name" value="OS04G0183300 PROTEIN"/>
    <property type="match status" value="1"/>
</dbReference>
<sequence>MLQLIHATIDDLRSGLDRGEFSCVDLVKAYKTRIEEVNDRFNAVIETNPEAETVAKGLDRELKASGPRGILHGIPFLLKDNIPTLDGTESTAGSYVLLGSKPRKEADIVERLRVAGAVILGKANLAEFSGFRSTNGSTGWSPRGGQVTGPYYENQKVSGSSSGSGVAVSLGLCAASIGTQTIFSIVNPSERNCVVGLKPTTGLLPSAGLIPVSHQQDVVGPIARCVRDVAHILTALADPPPPDYSRKYLSGYDGDTNLQFLQDVTIGVIHDPTEAVHPAKMAAFREAVRVLERHSARTTEPVRLGGLDEYAQLSQRDKDLVLNEDFRASMDDYLGSLAVHSTTDALGNIDSLHKLIEAIKQDPREDFPHRNVAAMEEAADRTHFDADAYSKMQAFRERLRGKDGLESALRGYLCDVFITPTNSWALSDFAAIGGNPQLVVPLGFYPADTEVVVCPKSGLVTAAPGLPFGLFMFGCQYGEGELLRVAHCLEKQTKVRLAGKPFLVPKTELPGVVASKDD</sequence>
<reference evidence="2" key="2">
    <citation type="submission" date="2023-06" db="EMBL/GenBank/DDBJ databases">
        <authorList>
            <consortium name="Lawrence Berkeley National Laboratory"/>
            <person name="Haridas S."/>
            <person name="Hensen N."/>
            <person name="Bonometti L."/>
            <person name="Westerberg I."/>
            <person name="Brannstrom I.O."/>
            <person name="Guillou S."/>
            <person name="Cros-Aarteil S."/>
            <person name="Calhoun S."/>
            <person name="Kuo A."/>
            <person name="Mondo S."/>
            <person name="Pangilinan J."/>
            <person name="Riley R."/>
            <person name="Labutti K."/>
            <person name="Andreopoulos B."/>
            <person name="Lipzen A."/>
            <person name="Chen C."/>
            <person name="Yanf M."/>
            <person name="Daum C."/>
            <person name="Ng V."/>
            <person name="Clum A."/>
            <person name="Steindorff A."/>
            <person name="Ohm R."/>
            <person name="Martin F."/>
            <person name="Silar P."/>
            <person name="Natvig D."/>
            <person name="Lalanne C."/>
            <person name="Gautier V."/>
            <person name="Ament-Velasquez S.L."/>
            <person name="Kruys A."/>
            <person name="Hutchinson M.I."/>
            <person name="Powell A.J."/>
            <person name="Barry K."/>
            <person name="Miller A.N."/>
            <person name="Grigoriev I.V."/>
            <person name="Debuchy R."/>
            <person name="Gladieux P."/>
            <person name="Thoren M.H."/>
            <person name="Johannesson H."/>
        </authorList>
    </citation>
    <scope>NUCLEOTIDE SEQUENCE</scope>
    <source>
        <strain evidence="2">CBS 958.72</strain>
    </source>
</reference>
<accession>A0AAE0MZ12</accession>
<proteinExistence type="predicted"/>
<name>A0AAE0MZ12_9PEZI</name>
<feature type="domain" description="Amidase" evidence="1">
    <location>
        <begin position="25"/>
        <end position="442"/>
    </location>
</feature>
<dbReference type="Pfam" id="PF01425">
    <property type="entry name" value="Amidase"/>
    <property type="match status" value="1"/>
</dbReference>
<protein>
    <submittedName>
        <fullName evidence="2">Amidase signature domain-containing protein</fullName>
    </submittedName>
</protein>
<dbReference type="InterPro" id="IPR036928">
    <property type="entry name" value="AS_sf"/>
</dbReference>
<dbReference type="Gene3D" id="3.90.1300.10">
    <property type="entry name" value="Amidase signature (AS) domain"/>
    <property type="match status" value="1"/>
</dbReference>